<sequence>MFDKDGKPRRGSAPRRGHTLPGMSDALGELRGVLQKVGVKSAAAAAEAADDPTSSGAEADGEASEVESERRAVREPVVAAPPPAKAEKPQWMVELAAKNAAKRAAQNSSDAR</sequence>
<dbReference type="HOGENOM" id="CLU_2150094_0_0_1"/>
<protein>
    <submittedName>
        <fullName evidence="2">Uncharacterized protein</fullName>
    </submittedName>
</protein>
<evidence type="ECO:0000313" key="3">
    <source>
        <dbReference type="Proteomes" id="UP000001568"/>
    </source>
</evidence>
<evidence type="ECO:0000256" key="1">
    <source>
        <dbReference type="SAM" id="MobiDB-lite"/>
    </source>
</evidence>
<feature type="region of interest" description="Disordered" evidence="1">
    <location>
        <begin position="1"/>
        <end position="25"/>
    </location>
</feature>
<dbReference type="AlphaFoldDB" id="A4RV80"/>
<feature type="region of interest" description="Disordered" evidence="1">
    <location>
        <begin position="42"/>
        <end position="89"/>
    </location>
</feature>
<dbReference type="GeneID" id="5001013"/>
<dbReference type="OrthoDB" id="10641897at2759"/>
<proteinExistence type="predicted"/>
<dbReference type="RefSeq" id="XP_001416796.1">
    <property type="nucleotide sequence ID" value="XM_001416759.1"/>
</dbReference>
<evidence type="ECO:0000313" key="2">
    <source>
        <dbReference type="EMBL" id="ABO95089.1"/>
    </source>
</evidence>
<reference evidence="2 3" key="1">
    <citation type="journal article" date="2007" name="Proc. Natl. Acad. Sci. U.S.A.">
        <title>The tiny eukaryote Ostreococcus provides genomic insights into the paradox of plankton speciation.</title>
        <authorList>
            <person name="Palenik B."/>
            <person name="Grimwood J."/>
            <person name="Aerts A."/>
            <person name="Rouze P."/>
            <person name="Salamov A."/>
            <person name="Putnam N."/>
            <person name="Dupont C."/>
            <person name="Jorgensen R."/>
            <person name="Derelle E."/>
            <person name="Rombauts S."/>
            <person name="Zhou K."/>
            <person name="Otillar R."/>
            <person name="Merchant S.S."/>
            <person name="Podell S."/>
            <person name="Gaasterland T."/>
            <person name="Napoli C."/>
            <person name="Gendler K."/>
            <person name="Manuell A."/>
            <person name="Tai V."/>
            <person name="Vallon O."/>
            <person name="Piganeau G."/>
            <person name="Jancek S."/>
            <person name="Heijde M."/>
            <person name="Jabbari K."/>
            <person name="Bowler C."/>
            <person name="Lohr M."/>
            <person name="Robbens S."/>
            <person name="Werner G."/>
            <person name="Dubchak I."/>
            <person name="Pazour G.J."/>
            <person name="Ren Q."/>
            <person name="Paulsen I."/>
            <person name="Delwiche C."/>
            <person name="Schmutz J."/>
            <person name="Rokhsar D."/>
            <person name="Van de Peer Y."/>
            <person name="Moreau H."/>
            <person name="Grigoriev I.V."/>
        </authorList>
    </citation>
    <scope>NUCLEOTIDE SEQUENCE [LARGE SCALE GENOMIC DNA]</scope>
    <source>
        <strain evidence="2 3">CCE9901</strain>
    </source>
</reference>
<feature type="compositionally biased region" description="Basic residues" evidence="1">
    <location>
        <begin position="9"/>
        <end position="18"/>
    </location>
</feature>
<dbReference type="Proteomes" id="UP000001568">
    <property type="component" value="Chromosome 3"/>
</dbReference>
<dbReference type="EMBL" id="CP000583">
    <property type="protein sequence ID" value="ABO95089.1"/>
    <property type="molecule type" value="Genomic_DNA"/>
</dbReference>
<name>A4RV80_OSTLU</name>
<gene>
    <name evidence="2" type="ORF">OSTLU_30878</name>
</gene>
<dbReference type="Gramene" id="ABO95089">
    <property type="protein sequence ID" value="ABO95089"/>
    <property type="gene ID" value="OSTLU_30878"/>
</dbReference>
<keyword evidence="3" id="KW-1185">Reference proteome</keyword>
<accession>A4RV80</accession>
<organism evidence="2 3">
    <name type="scientific">Ostreococcus lucimarinus (strain CCE9901)</name>
    <dbReference type="NCBI Taxonomy" id="436017"/>
    <lineage>
        <taxon>Eukaryota</taxon>
        <taxon>Viridiplantae</taxon>
        <taxon>Chlorophyta</taxon>
        <taxon>Mamiellophyceae</taxon>
        <taxon>Mamiellales</taxon>
        <taxon>Bathycoccaceae</taxon>
        <taxon>Ostreococcus</taxon>
    </lineage>
</organism>
<dbReference type="KEGG" id="olu:OSTLU_30878"/>